<dbReference type="EMBL" id="LAZR01001151">
    <property type="protein sequence ID" value="KKN49793.1"/>
    <property type="molecule type" value="Genomic_DNA"/>
</dbReference>
<reference evidence="1" key="1">
    <citation type="journal article" date="2015" name="Nature">
        <title>Complex archaea that bridge the gap between prokaryotes and eukaryotes.</title>
        <authorList>
            <person name="Spang A."/>
            <person name="Saw J.H."/>
            <person name="Jorgensen S.L."/>
            <person name="Zaremba-Niedzwiedzka K."/>
            <person name="Martijn J."/>
            <person name="Lind A.E."/>
            <person name="van Eijk R."/>
            <person name="Schleper C."/>
            <person name="Guy L."/>
            <person name="Ettema T.J."/>
        </authorList>
    </citation>
    <scope>NUCLEOTIDE SEQUENCE</scope>
</reference>
<name>A0A0F9U835_9ZZZZ</name>
<organism evidence="1">
    <name type="scientific">marine sediment metagenome</name>
    <dbReference type="NCBI Taxonomy" id="412755"/>
    <lineage>
        <taxon>unclassified sequences</taxon>
        <taxon>metagenomes</taxon>
        <taxon>ecological metagenomes</taxon>
    </lineage>
</organism>
<gene>
    <name evidence="1" type="ORF">LCGC14_0639390</name>
</gene>
<dbReference type="AlphaFoldDB" id="A0A0F9U835"/>
<evidence type="ECO:0000313" key="1">
    <source>
        <dbReference type="EMBL" id="KKN49793.1"/>
    </source>
</evidence>
<protein>
    <submittedName>
        <fullName evidence="1">Uncharacterized protein</fullName>
    </submittedName>
</protein>
<accession>A0A0F9U835</accession>
<proteinExistence type="predicted"/>
<comment type="caution">
    <text evidence="1">The sequence shown here is derived from an EMBL/GenBank/DDBJ whole genome shotgun (WGS) entry which is preliminary data.</text>
</comment>
<sequence length="154" mass="18041">MSNQKDLKIFLETKIIKNLKKLKGKHAPISEIANNMTKVLLVKSIYDLRENLKNCFLLNVKNYTKSPKFRHFLAISLANNSSDFLVQLASDFATKNDLKLIQYPIFPKTLRIQLLLLKEVKKVEDYSKSIEILEIYRDDFRKKLVKVKNLVENK</sequence>